<feature type="compositionally biased region" description="Basic and acidic residues" evidence="1">
    <location>
        <begin position="23"/>
        <end position="37"/>
    </location>
</feature>
<comment type="caution">
    <text evidence="2">The sequence shown here is derived from an EMBL/GenBank/DDBJ whole genome shotgun (WGS) entry which is preliminary data.</text>
</comment>
<accession>A0AAP0HXT4</accession>
<evidence type="ECO:0000313" key="3">
    <source>
        <dbReference type="Proteomes" id="UP001419268"/>
    </source>
</evidence>
<sequence length="125" mass="14081">MGTQEWEKRKEKEARWRWRRGHKVQEGLKKAGKKRGEGAGGYRQCLQPPGRSRRRRQSSSIRSRGCCAEASVIQGECCKLDDPLTKLMNDHIVKHDSHIELNALPVGDGKVCVSFTTAPQGTPKK</sequence>
<feature type="region of interest" description="Disordered" evidence="1">
    <location>
        <begin position="22"/>
        <end position="63"/>
    </location>
</feature>
<name>A0AAP0HXT4_9MAGN</name>
<dbReference type="Proteomes" id="UP001419268">
    <property type="component" value="Unassembled WGS sequence"/>
</dbReference>
<evidence type="ECO:0000256" key="1">
    <source>
        <dbReference type="SAM" id="MobiDB-lite"/>
    </source>
</evidence>
<organism evidence="2 3">
    <name type="scientific">Stephania cephalantha</name>
    <dbReference type="NCBI Taxonomy" id="152367"/>
    <lineage>
        <taxon>Eukaryota</taxon>
        <taxon>Viridiplantae</taxon>
        <taxon>Streptophyta</taxon>
        <taxon>Embryophyta</taxon>
        <taxon>Tracheophyta</taxon>
        <taxon>Spermatophyta</taxon>
        <taxon>Magnoliopsida</taxon>
        <taxon>Ranunculales</taxon>
        <taxon>Menispermaceae</taxon>
        <taxon>Menispermoideae</taxon>
        <taxon>Cissampelideae</taxon>
        <taxon>Stephania</taxon>
    </lineage>
</organism>
<gene>
    <name evidence="2" type="ORF">Scep_023946</name>
</gene>
<reference evidence="2 3" key="1">
    <citation type="submission" date="2024-01" db="EMBL/GenBank/DDBJ databases">
        <title>Genome assemblies of Stephania.</title>
        <authorList>
            <person name="Yang L."/>
        </authorList>
    </citation>
    <scope>NUCLEOTIDE SEQUENCE [LARGE SCALE GENOMIC DNA]</scope>
    <source>
        <strain evidence="2">JXDWG</strain>
        <tissue evidence="2">Leaf</tissue>
    </source>
</reference>
<dbReference type="AlphaFoldDB" id="A0AAP0HXT4"/>
<evidence type="ECO:0000313" key="2">
    <source>
        <dbReference type="EMBL" id="KAK9100516.1"/>
    </source>
</evidence>
<proteinExistence type="predicted"/>
<protein>
    <submittedName>
        <fullName evidence="2">Uncharacterized protein</fullName>
    </submittedName>
</protein>
<keyword evidence="3" id="KW-1185">Reference proteome</keyword>
<dbReference type="EMBL" id="JBBNAG010000010">
    <property type="protein sequence ID" value="KAK9100516.1"/>
    <property type="molecule type" value="Genomic_DNA"/>
</dbReference>